<keyword evidence="3 8" id="KW-0547">Nucleotide-binding</keyword>
<dbReference type="GO" id="GO:0005634">
    <property type="term" value="C:nucleus"/>
    <property type="evidence" value="ECO:0007669"/>
    <property type="project" value="TreeGrafter"/>
</dbReference>
<dbReference type="GeneID" id="113852757"/>
<sequence>MLKVPEHQVAGHKAKDGALGPLVDGSGKFYKPLQNGNRGSTELTFYSSLSAHPSIPLSFFPAFHGTQVVQASDGSGLHSHLVLQDLLSDYTLPSVIDIKIGSRTWYPQASQDYITKCLVKDRTSSSLPLGFRISGLKDSLTRWEPHRNSLFALSADAVTLLLKRFASSNADDSASDPDCVFANEVYGVVLERLLELKKWFEVQTLYHFYSCSLLLIYEKGATKGKGFDPMVKLVDFAHVVDSNGAIDHNFLGGLCSFIKFVKDVLADQNPRDIGNCISKVQPE</sequence>
<comment type="catalytic activity">
    <reaction evidence="7 8">
        <text>1D-myo-inositol 1,3,4,6-tetrakisphosphate + ATP = 1D-myo-inositol 1,3,4,5,6-pentakisphosphate + ADP + H(+)</text>
        <dbReference type="Rhea" id="RHEA:12717"/>
        <dbReference type="ChEBI" id="CHEBI:15378"/>
        <dbReference type="ChEBI" id="CHEBI:30616"/>
        <dbReference type="ChEBI" id="CHEBI:57660"/>
        <dbReference type="ChEBI" id="CHEBI:57733"/>
        <dbReference type="ChEBI" id="CHEBI:456216"/>
        <dbReference type="EC" id="2.7.1.140"/>
    </reaction>
</comment>
<dbReference type="GO" id="GO:0008440">
    <property type="term" value="F:inositol-1,4,5-trisphosphate 3-kinase activity"/>
    <property type="evidence" value="ECO:0007669"/>
    <property type="project" value="TreeGrafter"/>
</dbReference>
<dbReference type="Pfam" id="PF03770">
    <property type="entry name" value="IPK"/>
    <property type="match status" value="1"/>
</dbReference>
<dbReference type="InterPro" id="IPR038286">
    <property type="entry name" value="IPK_sf"/>
</dbReference>
<dbReference type="EC" id="2.7.1.140" evidence="8"/>
<dbReference type="InterPro" id="IPR005522">
    <property type="entry name" value="IPK"/>
</dbReference>
<reference evidence="10" key="2">
    <citation type="submission" date="2025-08" db="UniProtKB">
        <authorList>
            <consortium name="RefSeq"/>
        </authorList>
    </citation>
    <scope>IDENTIFICATION</scope>
    <source>
        <tissue evidence="10">Young leaves</tissue>
    </source>
</reference>
<keyword evidence="2 8" id="KW-0808">Transferase</keyword>
<keyword evidence="5 8" id="KW-0067">ATP-binding</keyword>
<accession>A0A8B8K592</accession>
<dbReference type="GO" id="GO:0051765">
    <property type="term" value="F:inositol tetrakisphosphate kinase activity"/>
    <property type="evidence" value="ECO:0007669"/>
    <property type="project" value="TreeGrafter"/>
</dbReference>
<organism evidence="9 10">
    <name type="scientific">Abrus precatorius</name>
    <name type="common">Indian licorice</name>
    <name type="synonym">Glycine abrus</name>
    <dbReference type="NCBI Taxonomy" id="3816"/>
    <lineage>
        <taxon>Eukaryota</taxon>
        <taxon>Viridiplantae</taxon>
        <taxon>Streptophyta</taxon>
        <taxon>Embryophyta</taxon>
        <taxon>Tracheophyta</taxon>
        <taxon>Spermatophyta</taxon>
        <taxon>Magnoliopsida</taxon>
        <taxon>eudicotyledons</taxon>
        <taxon>Gunneridae</taxon>
        <taxon>Pentapetalae</taxon>
        <taxon>rosids</taxon>
        <taxon>fabids</taxon>
        <taxon>Fabales</taxon>
        <taxon>Fabaceae</taxon>
        <taxon>Papilionoideae</taxon>
        <taxon>50 kb inversion clade</taxon>
        <taxon>NPAAA clade</taxon>
        <taxon>indigoferoid/millettioid clade</taxon>
        <taxon>Abreae</taxon>
        <taxon>Abrus</taxon>
    </lineage>
</organism>
<evidence type="ECO:0000256" key="4">
    <source>
        <dbReference type="ARBA" id="ARBA00022777"/>
    </source>
</evidence>
<evidence type="ECO:0000256" key="6">
    <source>
        <dbReference type="ARBA" id="ARBA00036164"/>
    </source>
</evidence>
<evidence type="ECO:0000256" key="5">
    <source>
        <dbReference type="ARBA" id="ARBA00022840"/>
    </source>
</evidence>
<dbReference type="PANTHER" id="PTHR12400">
    <property type="entry name" value="INOSITOL POLYPHOSPHATE KINASE"/>
    <property type="match status" value="1"/>
</dbReference>
<evidence type="ECO:0000313" key="9">
    <source>
        <dbReference type="Proteomes" id="UP000694853"/>
    </source>
</evidence>
<comment type="similarity">
    <text evidence="1 8">Belongs to the inositol phosphokinase (IPK) family.</text>
</comment>
<evidence type="ECO:0000256" key="2">
    <source>
        <dbReference type="ARBA" id="ARBA00022679"/>
    </source>
</evidence>
<dbReference type="GO" id="GO:0032958">
    <property type="term" value="P:inositol phosphate biosynthetic process"/>
    <property type="evidence" value="ECO:0007669"/>
    <property type="project" value="InterPro"/>
</dbReference>
<reference evidence="9" key="1">
    <citation type="journal article" date="2019" name="Toxins">
        <title>Detection of Abrin-Like and Prepropulchellin-Like Toxin Genes and Transcripts Using Whole Genome Sequencing and Full-Length Transcript Sequencing of Abrus precatorius.</title>
        <authorList>
            <person name="Hovde B.T."/>
            <person name="Daligault H.E."/>
            <person name="Hanschen E.R."/>
            <person name="Kunde Y.A."/>
            <person name="Johnson M.B."/>
            <person name="Starkenburg S.R."/>
            <person name="Johnson S.L."/>
        </authorList>
    </citation>
    <scope>NUCLEOTIDE SEQUENCE [LARGE SCALE GENOMIC DNA]</scope>
</reference>
<keyword evidence="9" id="KW-1185">Reference proteome</keyword>
<dbReference type="PANTHER" id="PTHR12400:SF51">
    <property type="entry name" value="INOSITOL POLYPHOSPHATE MULTIKINASE"/>
    <property type="match status" value="1"/>
</dbReference>
<evidence type="ECO:0000256" key="8">
    <source>
        <dbReference type="RuleBase" id="RU363090"/>
    </source>
</evidence>
<dbReference type="OrthoDB" id="5958943at2759"/>
<dbReference type="GO" id="GO:0005524">
    <property type="term" value="F:ATP binding"/>
    <property type="evidence" value="ECO:0007669"/>
    <property type="project" value="UniProtKB-KW"/>
</dbReference>
<dbReference type="RefSeq" id="XP_027338925.1">
    <property type="nucleotide sequence ID" value="XM_027483124.1"/>
</dbReference>
<dbReference type="KEGG" id="aprc:113852757"/>
<dbReference type="Gene3D" id="3.30.470.160">
    <property type="entry name" value="Inositol polyphosphate kinase"/>
    <property type="match status" value="1"/>
</dbReference>
<evidence type="ECO:0000256" key="1">
    <source>
        <dbReference type="ARBA" id="ARBA00007374"/>
    </source>
</evidence>
<dbReference type="Proteomes" id="UP000694853">
    <property type="component" value="Unplaced"/>
</dbReference>
<evidence type="ECO:0000313" key="10">
    <source>
        <dbReference type="RefSeq" id="XP_027338925.1"/>
    </source>
</evidence>
<dbReference type="GO" id="GO:0005737">
    <property type="term" value="C:cytoplasm"/>
    <property type="evidence" value="ECO:0007669"/>
    <property type="project" value="TreeGrafter"/>
</dbReference>
<evidence type="ECO:0000256" key="7">
    <source>
        <dbReference type="ARBA" id="ARBA00036525"/>
    </source>
</evidence>
<dbReference type="AlphaFoldDB" id="A0A8B8K592"/>
<name>A0A8B8K592_ABRPR</name>
<proteinExistence type="inferred from homology"/>
<protein>
    <recommendedName>
        <fullName evidence="8">Inositol polyphosphate multikinase</fullName>
        <ecNumber evidence="8">2.7.1.140</ecNumber>
        <ecNumber evidence="8">2.7.1.151</ecNumber>
    </recommendedName>
</protein>
<dbReference type="EC" id="2.7.1.151" evidence="8"/>
<comment type="catalytic activity">
    <reaction evidence="6 8">
        <text>1D-myo-inositol 1,4,5-trisphosphate + 2 ATP = 1D-myo-inositol 1,3,4,5,6-pentakisphosphate + 2 ADP + 2 H(+)</text>
        <dbReference type="Rhea" id="RHEA:32359"/>
        <dbReference type="ChEBI" id="CHEBI:15378"/>
        <dbReference type="ChEBI" id="CHEBI:30616"/>
        <dbReference type="ChEBI" id="CHEBI:57733"/>
        <dbReference type="ChEBI" id="CHEBI:203600"/>
        <dbReference type="ChEBI" id="CHEBI:456216"/>
        <dbReference type="EC" id="2.7.1.151"/>
    </reaction>
</comment>
<dbReference type="SUPFAM" id="SSF56104">
    <property type="entry name" value="SAICAR synthase-like"/>
    <property type="match status" value="1"/>
</dbReference>
<gene>
    <name evidence="10" type="primary">LOC113852757</name>
</gene>
<evidence type="ECO:0000256" key="3">
    <source>
        <dbReference type="ARBA" id="ARBA00022741"/>
    </source>
</evidence>
<comment type="function">
    <text evidence="8">Inositol phosphate kinase with a broad substrate specificity.</text>
</comment>
<keyword evidence="4 8" id="KW-0418">Kinase</keyword>